<organism evidence="2 3">
    <name type="scientific">Nocardiopsis composta</name>
    <dbReference type="NCBI Taxonomy" id="157465"/>
    <lineage>
        <taxon>Bacteria</taxon>
        <taxon>Bacillati</taxon>
        <taxon>Actinomycetota</taxon>
        <taxon>Actinomycetes</taxon>
        <taxon>Streptosporangiales</taxon>
        <taxon>Nocardiopsidaceae</taxon>
        <taxon>Nocardiopsis</taxon>
    </lineage>
</organism>
<dbReference type="SUPFAM" id="SSF50998">
    <property type="entry name" value="Quinoprotein alcohol dehydrogenase-like"/>
    <property type="match status" value="1"/>
</dbReference>
<protein>
    <recommendedName>
        <fullName evidence="1">Pyrrolo-quinoline quinone repeat domain-containing protein</fullName>
    </recommendedName>
</protein>
<proteinExistence type="predicted"/>
<feature type="domain" description="Pyrrolo-quinoline quinone repeat" evidence="1">
    <location>
        <begin position="24"/>
        <end position="243"/>
    </location>
</feature>
<dbReference type="RefSeq" id="WP_184394157.1">
    <property type="nucleotide sequence ID" value="NZ_BAAAJD010000040.1"/>
</dbReference>
<dbReference type="EMBL" id="JACHDB010000001">
    <property type="protein sequence ID" value="MBB5433952.1"/>
    <property type="molecule type" value="Genomic_DNA"/>
</dbReference>
<dbReference type="InterPro" id="IPR002372">
    <property type="entry name" value="PQQ_rpt_dom"/>
</dbReference>
<evidence type="ECO:0000313" key="3">
    <source>
        <dbReference type="Proteomes" id="UP000572635"/>
    </source>
</evidence>
<evidence type="ECO:0000259" key="1">
    <source>
        <dbReference type="Pfam" id="PF13360"/>
    </source>
</evidence>
<evidence type="ECO:0000313" key="2">
    <source>
        <dbReference type="EMBL" id="MBB5433952.1"/>
    </source>
</evidence>
<dbReference type="Proteomes" id="UP000572635">
    <property type="component" value="Unassembled WGS sequence"/>
</dbReference>
<keyword evidence="3" id="KW-1185">Reference proteome</keyword>
<accession>A0A7W8QNX5</accession>
<sequence length="360" mass="38735">MEFSVDGKTVAAHVVSPWAWGEREQLVLLDAKTGEVIGARSDSLLSEGAWALDGGTLFSLPLTQDSEEARSLRASDALTGEKEWSFAVPDRCRALSSAGSLRGIPSSGDPEIARGRVLVLDGLITVGLSCTTPESKSEDPEGYSADSYKDRFFVLDAETGNELWEAEYDGSREQSGRWSEPLAVTGDGAALITRVHSAEKEKTDILVSDLRTGEQTASFEDDGPFQIAEMSATTAVAAYRVVRESRGGGKAGVLRAERIPYEEGREQQTARFPLPDSEERARDGCTSPFRFDERGVRLAVFSDAYCSSLGSLAFVPWGADAAEWTVPISEEAGVPGNDPVLYDTSTVLVVHTGTELIGVR</sequence>
<dbReference type="InterPro" id="IPR015943">
    <property type="entry name" value="WD40/YVTN_repeat-like_dom_sf"/>
</dbReference>
<dbReference type="Gene3D" id="2.130.10.10">
    <property type="entry name" value="YVTN repeat-like/Quinoprotein amine dehydrogenase"/>
    <property type="match status" value="1"/>
</dbReference>
<reference evidence="2 3" key="1">
    <citation type="submission" date="2020-08" db="EMBL/GenBank/DDBJ databases">
        <title>Sequencing the genomes of 1000 actinobacteria strains.</title>
        <authorList>
            <person name="Klenk H.-P."/>
        </authorList>
    </citation>
    <scope>NUCLEOTIDE SEQUENCE [LARGE SCALE GENOMIC DNA]</scope>
    <source>
        <strain evidence="2 3">DSM 44551</strain>
    </source>
</reference>
<dbReference type="InterPro" id="IPR011047">
    <property type="entry name" value="Quinoprotein_ADH-like_sf"/>
</dbReference>
<gene>
    <name evidence="2" type="ORF">HDA36_004036</name>
</gene>
<name>A0A7W8QNX5_9ACTN</name>
<dbReference type="Pfam" id="PF13360">
    <property type="entry name" value="PQQ_2"/>
    <property type="match status" value="1"/>
</dbReference>
<dbReference type="AlphaFoldDB" id="A0A7W8QNX5"/>
<comment type="caution">
    <text evidence="2">The sequence shown here is derived from an EMBL/GenBank/DDBJ whole genome shotgun (WGS) entry which is preliminary data.</text>
</comment>